<feature type="binding site" evidence="10">
    <location>
        <begin position="10"/>
        <end position="12"/>
    </location>
    <ligand>
        <name>UDP-N-acetyl-alpha-D-glucosamine</name>
        <dbReference type="ChEBI" id="CHEBI:57705"/>
    </ligand>
</feature>
<feature type="binding site" evidence="10">
    <location>
        <position position="123"/>
    </location>
    <ligand>
        <name>UDP-N-acetyl-alpha-D-glucosamine</name>
        <dbReference type="ChEBI" id="CHEBI:57705"/>
    </ligand>
</feature>
<dbReference type="Proteomes" id="UP000195305">
    <property type="component" value="Unassembled WGS sequence"/>
</dbReference>
<evidence type="ECO:0000256" key="5">
    <source>
        <dbReference type="ARBA" id="ARBA00022960"/>
    </source>
</evidence>
<keyword evidence="3 10" id="KW-0328">Glycosyltransferase</keyword>
<dbReference type="GO" id="GO:0005975">
    <property type="term" value="P:carbohydrate metabolic process"/>
    <property type="evidence" value="ECO:0007669"/>
    <property type="project" value="InterPro"/>
</dbReference>
<evidence type="ECO:0000256" key="2">
    <source>
        <dbReference type="ARBA" id="ARBA00022618"/>
    </source>
</evidence>
<keyword evidence="1 10" id="KW-1003">Cell membrane</keyword>
<dbReference type="GO" id="GO:0071555">
    <property type="term" value="P:cell wall organization"/>
    <property type="evidence" value="ECO:0007669"/>
    <property type="project" value="UniProtKB-KW"/>
</dbReference>
<feature type="domain" description="Glycosyltransferase family 28 N-terminal" evidence="11">
    <location>
        <begin position="3"/>
        <end position="140"/>
    </location>
</feature>
<dbReference type="AlphaFoldDB" id="A0A1Y4SV04"/>
<evidence type="ECO:0000313" key="14">
    <source>
        <dbReference type="Proteomes" id="UP000195305"/>
    </source>
</evidence>
<keyword evidence="14" id="KW-1185">Reference proteome</keyword>
<evidence type="ECO:0000256" key="1">
    <source>
        <dbReference type="ARBA" id="ARBA00022475"/>
    </source>
</evidence>
<comment type="caution">
    <text evidence="13">The sequence shown here is derived from an EMBL/GenBank/DDBJ whole genome shotgun (WGS) entry which is preliminary data.</text>
</comment>
<evidence type="ECO:0000256" key="6">
    <source>
        <dbReference type="ARBA" id="ARBA00022984"/>
    </source>
</evidence>
<dbReference type="GO" id="GO:0009252">
    <property type="term" value="P:peptidoglycan biosynthetic process"/>
    <property type="evidence" value="ECO:0007669"/>
    <property type="project" value="UniProtKB-UniRule"/>
</dbReference>
<evidence type="ECO:0000259" key="12">
    <source>
        <dbReference type="Pfam" id="PF04101"/>
    </source>
</evidence>
<evidence type="ECO:0000313" key="13">
    <source>
        <dbReference type="EMBL" id="OUQ33724.1"/>
    </source>
</evidence>
<dbReference type="PANTHER" id="PTHR21015:SF22">
    <property type="entry name" value="GLYCOSYLTRANSFERASE"/>
    <property type="match status" value="1"/>
</dbReference>
<feature type="domain" description="Glycosyl transferase family 28 C-terminal" evidence="12">
    <location>
        <begin position="187"/>
        <end position="334"/>
    </location>
</feature>
<dbReference type="PANTHER" id="PTHR21015">
    <property type="entry name" value="UDP-N-ACETYLGLUCOSAMINE--N-ACETYLMURAMYL-(PENTAPEPTIDE) PYROPHOSPHORYL-UNDECAPRENOL N-ACETYLGLUCOSAMINE TRANSFERASE 1"/>
    <property type="match status" value="1"/>
</dbReference>
<dbReference type="InterPro" id="IPR004276">
    <property type="entry name" value="GlycoTrans_28_N"/>
</dbReference>
<dbReference type="HAMAP" id="MF_00033">
    <property type="entry name" value="MurG"/>
    <property type="match status" value="1"/>
</dbReference>
<reference evidence="13 14" key="1">
    <citation type="journal article" date="2018" name="BMC Genomics">
        <title>Whole genome sequencing and function prediction of 133 gut anaerobes isolated from chicken caecum in pure cultures.</title>
        <authorList>
            <person name="Medvecky M."/>
            <person name="Cejkova D."/>
            <person name="Polansky O."/>
            <person name="Karasova D."/>
            <person name="Kubasova T."/>
            <person name="Cizek A."/>
            <person name="Rychlik I."/>
        </authorList>
    </citation>
    <scope>NUCLEOTIDE SEQUENCE [LARGE SCALE GENOMIC DNA]</scope>
    <source>
        <strain evidence="13 14">An13</strain>
    </source>
</reference>
<dbReference type="GO" id="GO:0051991">
    <property type="term" value="F:UDP-N-acetyl-D-glucosamine:N-acetylmuramoyl-L-alanyl-D-glutamyl-meso-2,6-diaminopimelyl-D-alanyl-D-alanine-diphosphoundecaprenol 4-beta-N-acetylglucosaminlytransferase activity"/>
    <property type="evidence" value="ECO:0007669"/>
    <property type="project" value="RHEA"/>
</dbReference>
<comment type="caution">
    <text evidence="10">Lacks conserved residue(s) required for the propagation of feature annotation.</text>
</comment>
<dbReference type="InterPro" id="IPR006009">
    <property type="entry name" value="GlcNAc_MurG"/>
</dbReference>
<dbReference type="CDD" id="cd03785">
    <property type="entry name" value="GT28_MurG"/>
    <property type="match status" value="1"/>
</dbReference>
<dbReference type="GO" id="GO:0050511">
    <property type="term" value="F:undecaprenyldiphospho-muramoylpentapeptide beta-N-acetylglucosaminyltransferase activity"/>
    <property type="evidence" value="ECO:0007669"/>
    <property type="project" value="UniProtKB-UniRule"/>
</dbReference>
<dbReference type="Pfam" id="PF03033">
    <property type="entry name" value="Glyco_transf_28"/>
    <property type="match status" value="1"/>
</dbReference>
<evidence type="ECO:0000256" key="9">
    <source>
        <dbReference type="ARBA" id="ARBA00023316"/>
    </source>
</evidence>
<dbReference type="SUPFAM" id="SSF53756">
    <property type="entry name" value="UDP-Glycosyltransferase/glycogen phosphorylase"/>
    <property type="match status" value="1"/>
</dbReference>
<dbReference type="EMBL" id="NFLJ01000025">
    <property type="protein sequence ID" value="OUQ33724.1"/>
    <property type="molecule type" value="Genomic_DNA"/>
</dbReference>
<dbReference type="Pfam" id="PF04101">
    <property type="entry name" value="Glyco_tran_28_C"/>
    <property type="match status" value="1"/>
</dbReference>
<accession>A0A1Y4SV04</accession>
<keyword evidence="8 10" id="KW-0131">Cell cycle</keyword>
<dbReference type="GO" id="GO:0005886">
    <property type="term" value="C:plasma membrane"/>
    <property type="evidence" value="ECO:0007669"/>
    <property type="project" value="UniProtKB-SubCell"/>
</dbReference>
<evidence type="ECO:0000256" key="4">
    <source>
        <dbReference type="ARBA" id="ARBA00022679"/>
    </source>
</evidence>
<dbReference type="GO" id="GO:0008360">
    <property type="term" value="P:regulation of cell shape"/>
    <property type="evidence" value="ECO:0007669"/>
    <property type="project" value="UniProtKB-KW"/>
</dbReference>
<dbReference type="InterPro" id="IPR007235">
    <property type="entry name" value="Glyco_trans_28_C"/>
</dbReference>
<keyword evidence="5 10" id="KW-0133">Cell shape</keyword>
<comment type="catalytic activity">
    <reaction evidence="10">
        <text>di-trans,octa-cis-undecaprenyl diphospho-N-acetyl-alpha-D-muramoyl-L-alanyl-D-glutamyl-meso-2,6-diaminopimeloyl-D-alanyl-D-alanine + UDP-N-acetyl-alpha-D-glucosamine = di-trans,octa-cis-undecaprenyl diphospho-[N-acetyl-alpha-D-glucosaminyl-(1-&gt;4)]-N-acetyl-alpha-D-muramoyl-L-alanyl-D-glutamyl-meso-2,6-diaminopimeloyl-D-alanyl-D-alanine + UDP + H(+)</text>
        <dbReference type="Rhea" id="RHEA:31227"/>
        <dbReference type="ChEBI" id="CHEBI:15378"/>
        <dbReference type="ChEBI" id="CHEBI:57705"/>
        <dbReference type="ChEBI" id="CHEBI:58223"/>
        <dbReference type="ChEBI" id="CHEBI:61387"/>
        <dbReference type="ChEBI" id="CHEBI:61388"/>
        <dbReference type="EC" id="2.4.1.227"/>
    </reaction>
</comment>
<evidence type="ECO:0000259" key="11">
    <source>
        <dbReference type="Pfam" id="PF03033"/>
    </source>
</evidence>
<feature type="binding site" evidence="10">
    <location>
        <position position="292"/>
    </location>
    <ligand>
        <name>UDP-N-acetyl-alpha-D-glucosamine</name>
        <dbReference type="ChEBI" id="CHEBI:57705"/>
    </ligand>
</feature>
<feature type="binding site" evidence="10">
    <location>
        <position position="247"/>
    </location>
    <ligand>
        <name>UDP-N-acetyl-alpha-D-glucosamine</name>
        <dbReference type="ChEBI" id="CHEBI:57705"/>
    </ligand>
</feature>
<evidence type="ECO:0000256" key="8">
    <source>
        <dbReference type="ARBA" id="ARBA00023306"/>
    </source>
</evidence>
<organism evidence="13 14">
    <name type="scientific">Massilimicrobiota timonensis</name>
    <dbReference type="NCBI Taxonomy" id="1776392"/>
    <lineage>
        <taxon>Bacteria</taxon>
        <taxon>Bacillati</taxon>
        <taxon>Bacillota</taxon>
        <taxon>Erysipelotrichia</taxon>
        <taxon>Erysipelotrichales</taxon>
        <taxon>Erysipelotrichaceae</taxon>
        <taxon>Massilimicrobiota</taxon>
    </lineage>
</organism>
<dbReference type="EC" id="2.4.1.227" evidence="10"/>
<sequence length="362" mass="40336">MKIIVSAGGTGGHLYPALALVEYIKTQDQDAEFLFVGTTDRLESQVVPQLGYEYRGLAVKGLVGNPIQKLKNAFIFIKSLKKSKQILKEFQPDIVIGFGGYPSASIVMAASQLKIPTMIHEQNSIIGLTNKVLIKKVNKIVCCYEKAYNEFPSDKTVLLGNPRASVVAHQKLKDIHDLYQIPPHRQTVVIVMGSLGSSSVNRVMKEALRQMQYDDYDVIYVTGKNYYDEMKNELGDLQDSIHLVSYIDDMPSLISSCDIIVSRAGATTLAEITALGAASIIIPSPYVVKNHQEYNAMELVNAKAARMILEKDLSAERFVKEVRELLKDQALLQSFKAHACQLGKPHACEDIYQEILKTLERK</sequence>
<evidence type="ECO:0000256" key="10">
    <source>
        <dbReference type="HAMAP-Rule" id="MF_00033"/>
    </source>
</evidence>
<dbReference type="OrthoDB" id="9808936at2"/>
<dbReference type="RefSeq" id="WP_087358528.1">
    <property type="nucleotide sequence ID" value="NZ_NFLJ01000025.1"/>
</dbReference>
<name>A0A1Y4SV04_9FIRM</name>
<evidence type="ECO:0000256" key="3">
    <source>
        <dbReference type="ARBA" id="ARBA00022676"/>
    </source>
</evidence>
<evidence type="ECO:0000256" key="7">
    <source>
        <dbReference type="ARBA" id="ARBA00023136"/>
    </source>
</evidence>
<dbReference type="NCBIfam" id="TIGR01133">
    <property type="entry name" value="murG"/>
    <property type="match status" value="1"/>
</dbReference>
<dbReference type="UniPathway" id="UPA00219"/>
<comment type="pathway">
    <text evidence="10">Cell wall biogenesis; peptidoglycan biosynthesis.</text>
</comment>
<keyword evidence="7 10" id="KW-0472">Membrane</keyword>
<keyword evidence="4 10" id="KW-0808">Transferase</keyword>
<comment type="function">
    <text evidence="10">Cell wall formation. Catalyzes the transfer of a GlcNAc subunit on undecaprenyl-pyrophosphoryl-MurNAc-pentapeptide (lipid intermediate I) to form undecaprenyl-pyrophosphoryl-MurNAc-(pentapeptide)GlcNAc (lipid intermediate II).</text>
</comment>
<keyword evidence="6 10" id="KW-0573">Peptidoglycan synthesis</keyword>
<comment type="subcellular location">
    <subcellularLocation>
        <location evidence="10">Cell membrane</location>
        <topology evidence="10">Peripheral membrane protein</topology>
        <orientation evidence="10">Cytoplasmic side</orientation>
    </subcellularLocation>
</comment>
<protein>
    <recommendedName>
        <fullName evidence="10">UDP-N-acetylglucosamine--N-acetylmuramyl-(pentapeptide) pyrophosphoryl-undecaprenol N-acetylglucosamine transferase</fullName>
        <ecNumber evidence="10">2.4.1.227</ecNumber>
    </recommendedName>
    <alternativeName>
        <fullName evidence="10">Undecaprenyl-PP-MurNAc-pentapeptide-UDPGlcNAc GlcNAc transferase</fullName>
    </alternativeName>
</protein>
<dbReference type="Gene3D" id="3.40.50.2000">
    <property type="entry name" value="Glycogen Phosphorylase B"/>
    <property type="match status" value="2"/>
</dbReference>
<proteinExistence type="inferred from homology"/>
<comment type="similarity">
    <text evidence="10">Belongs to the glycosyltransferase 28 family. MurG subfamily.</text>
</comment>
<feature type="binding site" evidence="10">
    <location>
        <position position="194"/>
    </location>
    <ligand>
        <name>UDP-N-acetyl-alpha-D-glucosamine</name>
        <dbReference type="ChEBI" id="CHEBI:57705"/>
    </ligand>
</feature>
<gene>
    <name evidence="10" type="primary">murG</name>
    <name evidence="13" type="ORF">B5E75_09015</name>
</gene>
<dbReference type="GO" id="GO:0051301">
    <property type="term" value="P:cell division"/>
    <property type="evidence" value="ECO:0007669"/>
    <property type="project" value="UniProtKB-KW"/>
</dbReference>
<keyword evidence="2 10" id="KW-0132">Cell division</keyword>
<keyword evidence="9 10" id="KW-0961">Cell wall biogenesis/degradation</keyword>